<evidence type="ECO:0000313" key="1">
    <source>
        <dbReference type="EMBL" id="RIA22687.1"/>
    </source>
</evidence>
<name>A0A397MIV1_ECTOL</name>
<dbReference type="EMBL" id="QXDA01000004">
    <property type="protein sequence ID" value="RIA22687.1"/>
    <property type="molecule type" value="Genomic_DNA"/>
</dbReference>
<dbReference type="Proteomes" id="UP000265836">
    <property type="component" value="Unassembled WGS sequence"/>
</dbReference>
<comment type="caution">
    <text evidence="1">The sequence shown here is derived from an EMBL/GenBank/DDBJ whole genome shotgun (WGS) entry which is preliminary data.</text>
</comment>
<dbReference type="AlphaFoldDB" id="A0A397MIV1"/>
<gene>
    <name evidence="1" type="ORF">DFO61_3377</name>
</gene>
<sequence length="46" mass="4870">MGKFPASSHLPHVRPGMTDLSAHTPIVLVYSINFATKPVLIGLAAI</sequence>
<protein>
    <submittedName>
        <fullName evidence="1">Uncharacterized protein</fullName>
    </submittedName>
</protein>
<organism evidence="1 2">
    <name type="scientific">Ectopseudomonas oleovorans</name>
    <name type="common">Pseudomonas oleovorans</name>
    <dbReference type="NCBI Taxonomy" id="301"/>
    <lineage>
        <taxon>Bacteria</taxon>
        <taxon>Pseudomonadati</taxon>
        <taxon>Pseudomonadota</taxon>
        <taxon>Gammaproteobacteria</taxon>
        <taxon>Pseudomonadales</taxon>
        <taxon>Pseudomonadaceae</taxon>
        <taxon>Ectopseudomonas</taxon>
    </lineage>
</organism>
<proteinExistence type="predicted"/>
<accession>A0A397MIV1</accession>
<reference evidence="1 2" key="1">
    <citation type="submission" date="2018-08" db="EMBL/GenBank/DDBJ databases">
        <title>Genome sequencing of rice bacterial endophytes.</title>
        <authorList>
            <person name="Venturi V."/>
        </authorList>
    </citation>
    <scope>NUCLEOTIDE SEQUENCE [LARGE SCALE GENOMIC DNA]</scope>
    <source>
        <strain evidence="1 2">E1205</strain>
    </source>
</reference>
<evidence type="ECO:0000313" key="2">
    <source>
        <dbReference type="Proteomes" id="UP000265836"/>
    </source>
</evidence>